<evidence type="ECO:0000256" key="4">
    <source>
        <dbReference type="ARBA" id="ARBA00023136"/>
    </source>
</evidence>
<feature type="transmembrane region" description="Helical" evidence="5">
    <location>
        <begin position="229"/>
        <end position="253"/>
    </location>
</feature>
<feature type="transmembrane region" description="Helical" evidence="5">
    <location>
        <begin position="175"/>
        <end position="195"/>
    </location>
</feature>
<keyword evidence="2 5" id="KW-0812">Transmembrane</keyword>
<proteinExistence type="predicted"/>
<feature type="transmembrane region" description="Helical" evidence="5">
    <location>
        <begin position="67"/>
        <end position="86"/>
    </location>
</feature>
<sequence length="281" mass="28659">MSPTLWLTTVAMVAFAGNSLLARLALADGAIDAAGFTGIRLTSGAAVLALIALRARRETGSGPTIGGSWASALALFVYAIAFSLAYVELGAAVGALVLFTAVQATMIAWGLVQGERPSRREMAGLAVAFAAFVLWLAPAVTRPDPLGTLLMIAAGIAWGVYSLRGRAAGDPMRATAGNFIRTLPLAVPLVVVSLWQDGVSAEGLILALASGCVASALGYIVWYRALAGLTSLAAAIVQLSVPVIAALGAVLFLSETLSLGFVVAAAFVLGGIGFALFARQR</sequence>
<feature type="transmembrane region" description="Helical" evidence="5">
    <location>
        <begin position="146"/>
        <end position="163"/>
    </location>
</feature>
<evidence type="ECO:0000259" key="6">
    <source>
        <dbReference type="Pfam" id="PF00892"/>
    </source>
</evidence>
<gene>
    <name evidence="7" type="ORF">GTW51_04145</name>
</gene>
<dbReference type="AlphaFoldDB" id="A0A6L9MDZ7"/>
<dbReference type="Pfam" id="PF00892">
    <property type="entry name" value="EamA"/>
    <property type="match status" value="1"/>
</dbReference>
<evidence type="ECO:0000313" key="7">
    <source>
        <dbReference type="EMBL" id="NDV85890.1"/>
    </source>
</evidence>
<feature type="transmembrane region" description="Helical" evidence="5">
    <location>
        <begin position="92"/>
        <end position="111"/>
    </location>
</feature>
<dbReference type="InterPro" id="IPR037185">
    <property type="entry name" value="EmrE-like"/>
</dbReference>
<protein>
    <submittedName>
        <fullName evidence="7">EamA family transporter</fullName>
    </submittedName>
</protein>
<reference evidence="7 8" key="1">
    <citation type="submission" date="2020-01" db="EMBL/GenBank/DDBJ databases">
        <title>Genomes of bacteria type strains.</title>
        <authorList>
            <person name="Chen J."/>
            <person name="Zhu S."/>
            <person name="Chen J."/>
        </authorList>
    </citation>
    <scope>NUCLEOTIDE SEQUENCE [LARGE SCALE GENOMIC DNA]</scope>
    <source>
        <strain evidence="7 8">KCTC 52919</strain>
    </source>
</reference>
<keyword evidence="8" id="KW-1185">Reference proteome</keyword>
<evidence type="ECO:0000256" key="3">
    <source>
        <dbReference type="ARBA" id="ARBA00022989"/>
    </source>
</evidence>
<comment type="subcellular location">
    <subcellularLocation>
        <location evidence="1">Membrane</location>
        <topology evidence="1">Multi-pass membrane protein</topology>
    </subcellularLocation>
</comment>
<keyword evidence="3 5" id="KW-1133">Transmembrane helix</keyword>
<name>A0A6L9MDZ7_9HYPH</name>
<evidence type="ECO:0000313" key="8">
    <source>
        <dbReference type="Proteomes" id="UP000476332"/>
    </source>
</evidence>
<accession>A0A6L9MDZ7</accession>
<dbReference type="EMBL" id="JAAAMJ010000001">
    <property type="protein sequence ID" value="NDV85890.1"/>
    <property type="molecule type" value="Genomic_DNA"/>
</dbReference>
<feature type="transmembrane region" description="Helical" evidence="5">
    <location>
        <begin position="37"/>
        <end position="55"/>
    </location>
</feature>
<evidence type="ECO:0000256" key="2">
    <source>
        <dbReference type="ARBA" id="ARBA00022692"/>
    </source>
</evidence>
<organism evidence="7 8">
    <name type="scientific">Aurantimonas aggregata</name>
    <dbReference type="NCBI Taxonomy" id="2047720"/>
    <lineage>
        <taxon>Bacteria</taxon>
        <taxon>Pseudomonadati</taxon>
        <taxon>Pseudomonadota</taxon>
        <taxon>Alphaproteobacteria</taxon>
        <taxon>Hyphomicrobiales</taxon>
        <taxon>Aurantimonadaceae</taxon>
        <taxon>Aurantimonas</taxon>
    </lineage>
</organism>
<dbReference type="SUPFAM" id="SSF103481">
    <property type="entry name" value="Multidrug resistance efflux transporter EmrE"/>
    <property type="match status" value="2"/>
</dbReference>
<feature type="transmembrane region" description="Helical" evidence="5">
    <location>
        <begin position="259"/>
        <end position="278"/>
    </location>
</feature>
<dbReference type="Proteomes" id="UP000476332">
    <property type="component" value="Unassembled WGS sequence"/>
</dbReference>
<dbReference type="PANTHER" id="PTHR32322">
    <property type="entry name" value="INNER MEMBRANE TRANSPORTER"/>
    <property type="match status" value="1"/>
</dbReference>
<dbReference type="PANTHER" id="PTHR32322:SF9">
    <property type="entry name" value="AMINO-ACID METABOLITE EFFLUX PUMP-RELATED"/>
    <property type="match status" value="1"/>
</dbReference>
<feature type="domain" description="EamA" evidence="6">
    <location>
        <begin position="146"/>
        <end position="275"/>
    </location>
</feature>
<dbReference type="InterPro" id="IPR050638">
    <property type="entry name" value="AA-Vitamin_Transporters"/>
</dbReference>
<evidence type="ECO:0000256" key="5">
    <source>
        <dbReference type="SAM" id="Phobius"/>
    </source>
</evidence>
<comment type="caution">
    <text evidence="7">The sequence shown here is derived from an EMBL/GenBank/DDBJ whole genome shotgun (WGS) entry which is preliminary data.</text>
</comment>
<feature type="transmembrane region" description="Helical" evidence="5">
    <location>
        <begin position="123"/>
        <end position="140"/>
    </location>
</feature>
<dbReference type="GO" id="GO:0016020">
    <property type="term" value="C:membrane"/>
    <property type="evidence" value="ECO:0007669"/>
    <property type="project" value="UniProtKB-SubCell"/>
</dbReference>
<dbReference type="InterPro" id="IPR000620">
    <property type="entry name" value="EamA_dom"/>
</dbReference>
<dbReference type="RefSeq" id="WP_163042578.1">
    <property type="nucleotide sequence ID" value="NZ_JAAAMJ010000001.1"/>
</dbReference>
<feature type="transmembrane region" description="Helical" evidence="5">
    <location>
        <begin position="201"/>
        <end position="222"/>
    </location>
</feature>
<keyword evidence="4 5" id="KW-0472">Membrane</keyword>
<evidence type="ECO:0000256" key="1">
    <source>
        <dbReference type="ARBA" id="ARBA00004141"/>
    </source>
</evidence>